<dbReference type="InterPro" id="IPR036438">
    <property type="entry name" value="Insulin-like_sf"/>
</dbReference>
<keyword evidence="1" id="KW-0732">Signal</keyword>
<keyword evidence="3" id="KW-1185">Reference proteome</keyword>
<dbReference type="EMBL" id="LSMT01000188">
    <property type="protein sequence ID" value="PFX24051.1"/>
    <property type="molecule type" value="Genomic_DNA"/>
</dbReference>
<feature type="signal peptide" evidence="1">
    <location>
        <begin position="1"/>
        <end position="24"/>
    </location>
</feature>
<evidence type="ECO:0000313" key="2">
    <source>
        <dbReference type="EMBL" id="PFX24051.1"/>
    </source>
</evidence>
<dbReference type="PIRSF" id="PIRSF018431">
    <property type="entry name" value="Molluscan_insulin_rel_peptide"/>
    <property type="match status" value="1"/>
</dbReference>
<feature type="chain" id="PRO_5013355725" evidence="1">
    <location>
        <begin position="25"/>
        <end position="116"/>
    </location>
</feature>
<dbReference type="Gene3D" id="1.10.100.10">
    <property type="entry name" value="Insulin-like"/>
    <property type="match status" value="1"/>
</dbReference>
<reference evidence="3" key="1">
    <citation type="journal article" date="2017" name="bioRxiv">
        <title>Comparative analysis of the genomes of Stylophora pistillata and Acropora digitifera provides evidence for extensive differences between species of corals.</title>
        <authorList>
            <person name="Voolstra C.R."/>
            <person name="Li Y."/>
            <person name="Liew Y.J."/>
            <person name="Baumgarten S."/>
            <person name="Zoccola D."/>
            <person name="Flot J.-F."/>
            <person name="Tambutte S."/>
            <person name="Allemand D."/>
            <person name="Aranda M."/>
        </authorList>
    </citation>
    <scope>NUCLEOTIDE SEQUENCE [LARGE SCALE GENOMIC DNA]</scope>
</reference>
<protein>
    <submittedName>
        <fullName evidence="2">Uncharacterized protein</fullName>
    </submittedName>
</protein>
<evidence type="ECO:0000313" key="3">
    <source>
        <dbReference type="Proteomes" id="UP000225706"/>
    </source>
</evidence>
<sequence>MMTPLSSRITILLYTCILTVGSNSKQSVPCAENCKVSEIPRRPISFRICGDQIMTAFKQICRIHARELRDGNEIFWEKRRASEFLTSSGRFRRSYTVVEECCKEGCVIEEMREYCY</sequence>
<organism evidence="2 3">
    <name type="scientific">Stylophora pistillata</name>
    <name type="common">Smooth cauliflower coral</name>
    <dbReference type="NCBI Taxonomy" id="50429"/>
    <lineage>
        <taxon>Eukaryota</taxon>
        <taxon>Metazoa</taxon>
        <taxon>Cnidaria</taxon>
        <taxon>Anthozoa</taxon>
        <taxon>Hexacorallia</taxon>
        <taxon>Scleractinia</taxon>
        <taxon>Astrocoeniina</taxon>
        <taxon>Pocilloporidae</taxon>
        <taxon>Stylophora</taxon>
    </lineage>
</organism>
<dbReference type="AlphaFoldDB" id="A0A2B4S2C3"/>
<comment type="caution">
    <text evidence="2">The sequence shown here is derived from an EMBL/GenBank/DDBJ whole genome shotgun (WGS) entry which is preliminary data.</text>
</comment>
<gene>
    <name evidence="2" type="ORF">AWC38_SpisGene25779</name>
</gene>
<name>A0A2B4S2C3_STYPI</name>
<evidence type="ECO:0000256" key="1">
    <source>
        <dbReference type="SAM" id="SignalP"/>
    </source>
</evidence>
<dbReference type="SUPFAM" id="SSF56994">
    <property type="entry name" value="Insulin-like"/>
    <property type="match status" value="1"/>
</dbReference>
<proteinExistence type="predicted"/>
<dbReference type="Proteomes" id="UP000225706">
    <property type="component" value="Unassembled WGS sequence"/>
</dbReference>
<accession>A0A2B4S2C3</accession>